<name>A0ABQ9GVC3_9NEOP</name>
<evidence type="ECO:0000313" key="2">
    <source>
        <dbReference type="EMBL" id="KAJ8875919.1"/>
    </source>
</evidence>
<dbReference type="Proteomes" id="UP001159363">
    <property type="component" value="Chromosome 8"/>
</dbReference>
<accession>A0ABQ9GVC3</accession>
<feature type="region of interest" description="Disordered" evidence="1">
    <location>
        <begin position="24"/>
        <end position="80"/>
    </location>
</feature>
<gene>
    <name evidence="2" type="ORF">PR048_023827</name>
</gene>
<sequence length="111" mass="12590">MTKPGSQILMIHLQLNSLELAVEKKNKKKKDESVTLEGNSSKTEPSCAQHSAMETEADNDQTLETPAPKKRTKGCGPMQWKLRERRRMLVTGEEYTTVLGKIYPAMPMREQ</sequence>
<feature type="compositionally biased region" description="Basic and acidic residues" evidence="1">
    <location>
        <begin position="24"/>
        <end position="33"/>
    </location>
</feature>
<comment type="caution">
    <text evidence="2">The sequence shown here is derived from an EMBL/GenBank/DDBJ whole genome shotgun (WGS) entry which is preliminary data.</text>
</comment>
<organism evidence="2 3">
    <name type="scientific">Dryococelus australis</name>
    <dbReference type="NCBI Taxonomy" id="614101"/>
    <lineage>
        <taxon>Eukaryota</taxon>
        <taxon>Metazoa</taxon>
        <taxon>Ecdysozoa</taxon>
        <taxon>Arthropoda</taxon>
        <taxon>Hexapoda</taxon>
        <taxon>Insecta</taxon>
        <taxon>Pterygota</taxon>
        <taxon>Neoptera</taxon>
        <taxon>Polyneoptera</taxon>
        <taxon>Phasmatodea</taxon>
        <taxon>Verophasmatodea</taxon>
        <taxon>Anareolatae</taxon>
        <taxon>Phasmatidae</taxon>
        <taxon>Eurycanthinae</taxon>
        <taxon>Dryococelus</taxon>
    </lineage>
</organism>
<proteinExistence type="predicted"/>
<keyword evidence="3" id="KW-1185">Reference proteome</keyword>
<protein>
    <submittedName>
        <fullName evidence="2">Uncharacterized protein</fullName>
    </submittedName>
</protein>
<feature type="compositionally biased region" description="Polar residues" evidence="1">
    <location>
        <begin position="36"/>
        <end position="49"/>
    </location>
</feature>
<evidence type="ECO:0000256" key="1">
    <source>
        <dbReference type="SAM" id="MobiDB-lite"/>
    </source>
</evidence>
<reference evidence="2 3" key="1">
    <citation type="submission" date="2023-02" db="EMBL/GenBank/DDBJ databases">
        <title>LHISI_Scaffold_Assembly.</title>
        <authorList>
            <person name="Stuart O.P."/>
            <person name="Cleave R."/>
            <person name="Magrath M.J.L."/>
            <person name="Mikheyev A.S."/>
        </authorList>
    </citation>
    <scope>NUCLEOTIDE SEQUENCE [LARGE SCALE GENOMIC DNA]</scope>
    <source>
        <strain evidence="2">Daus_M_001</strain>
        <tissue evidence="2">Leg muscle</tissue>
    </source>
</reference>
<dbReference type="EMBL" id="JARBHB010000009">
    <property type="protein sequence ID" value="KAJ8875919.1"/>
    <property type="molecule type" value="Genomic_DNA"/>
</dbReference>
<evidence type="ECO:0000313" key="3">
    <source>
        <dbReference type="Proteomes" id="UP001159363"/>
    </source>
</evidence>